<accession>A0A8H3TZ92</accession>
<keyword evidence="5" id="KW-0443">Lipid metabolism</keyword>
<evidence type="ECO:0000256" key="3">
    <source>
        <dbReference type="ARBA" id="ARBA00022737"/>
    </source>
</evidence>
<keyword evidence="11" id="KW-1185">Reference proteome</keyword>
<dbReference type="Proteomes" id="UP000620104">
    <property type="component" value="Unassembled WGS sequence"/>
</dbReference>
<keyword evidence="3" id="KW-0677">Repeat</keyword>
<dbReference type="EC" id="5.4.99.-" evidence="7"/>
<dbReference type="PANTHER" id="PTHR11764:SF20">
    <property type="entry name" value="LANOSTEROL SYNTHASE"/>
    <property type="match status" value="1"/>
</dbReference>
<feature type="domain" description="Squalene cyclase N-terminal" evidence="9">
    <location>
        <begin position="79"/>
        <end position="366"/>
    </location>
</feature>
<dbReference type="InterPro" id="IPR032697">
    <property type="entry name" value="SQ_cyclase_N"/>
</dbReference>
<dbReference type="InterPro" id="IPR008930">
    <property type="entry name" value="Terpenoid_cyclase/PrenylTrfase"/>
</dbReference>
<dbReference type="CDD" id="cd02892">
    <property type="entry name" value="SQCY_1"/>
    <property type="match status" value="1"/>
</dbReference>
<comment type="caution">
    <text evidence="10">The sequence shown here is derived from an EMBL/GenBank/DDBJ whole genome shotgun (WGS) entry which is preliminary data.</text>
</comment>
<dbReference type="GO" id="GO:0005811">
    <property type="term" value="C:lipid droplet"/>
    <property type="evidence" value="ECO:0007669"/>
    <property type="project" value="InterPro"/>
</dbReference>
<dbReference type="InterPro" id="IPR002365">
    <property type="entry name" value="Terpene_synthase_CS"/>
</dbReference>
<dbReference type="SUPFAM" id="SSF48239">
    <property type="entry name" value="Terpenoid cyclases/Protein prenyltransferases"/>
    <property type="match status" value="2"/>
</dbReference>
<keyword evidence="6 7" id="KW-0413">Isomerase</keyword>
<dbReference type="InterPro" id="IPR032696">
    <property type="entry name" value="SQ_cyclase_C"/>
</dbReference>
<dbReference type="Pfam" id="PF13249">
    <property type="entry name" value="SQHop_cyclase_N"/>
    <property type="match status" value="1"/>
</dbReference>
<evidence type="ECO:0000313" key="11">
    <source>
        <dbReference type="Proteomes" id="UP000620104"/>
    </source>
</evidence>
<dbReference type="Pfam" id="PF13243">
    <property type="entry name" value="SQHop_cyclase_C"/>
    <property type="match status" value="1"/>
</dbReference>
<evidence type="ECO:0000256" key="2">
    <source>
        <dbReference type="ARBA" id="ARBA00022516"/>
    </source>
</evidence>
<dbReference type="EMBL" id="BLZA01000058">
    <property type="protein sequence ID" value="GHJ90406.1"/>
    <property type="molecule type" value="Genomic_DNA"/>
</dbReference>
<protein>
    <recommendedName>
        <fullName evidence="7">Terpene cyclase/mutase family member</fullName>
        <ecNumber evidence="7">5.4.99.-</ecNumber>
    </recommendedName>
</protein>
<comment type="similarity">
    <text evidence="1 7">Belongs to the terpene cyclase/mutase family.</text>
</comment>
<dbReference type="GO" id="GO:0016104">
    <property type="term" value="P:triterpenoid biosynthetic process"/>
    <property type="evidence" value="ECO:0007669"/>
    <property type="project" value="InterPro"/>
</dbReference>
<organism evidence="10 11">
    <name type="scientific">Naganishia liquefaciens</name>
    <dbReference type="NCBI Taxonomy" id="104408"/>
    <lineage>
        <taxon>Eukaryota</taxon>
        <taxon>Fungi</taxon>
        <taxon>Dikarya</taxon>
        <taxon>Basidiomycota</taxon>
        <taxon>Agaricomycotina</taxon>
        <taxon>Tremellomycetes</taxon>
        <taxon>Filobasidiales</taxon>
        <taxon>Filobasidiaceae</taxon>
        <taxon>Naganishia</taxon>
    </lineage>
</organism>
<dbReference type="FunFam" id="1.50.10.20:FF:000003">
    <property type="entry name" value="Terpene cyclase/mutase family member"/>
    <property type="match status" value="1"/>
</dbReference>
<proteinExistence type="inferred from homology"/>
<evidence type="ECO:0000259" key="8">
    <source>
        <dbReference type="Pfam" id="PF13243"/>
    </source>
</evidence>
<dbReference type="SFLD" id="SFLDG01016">
    <property type="entry name" value="Prenyltransferase_Like_2"/>
    <property type="match status" value="1"/>
</dbReference>
<keyword evidence="4" id="KW-0752">Steroid biosynthesis</keyword>
<evidence type="ECO:0000256" key="7">
    <source>
        <dbReference type="RuleBase" id="RU362003"/>
    </source>
</evidence>
<dbReference type="GO" id="GO:0006696">
    <property type="term" value="P:ergosterol biosynthetic process"/>
    <property type="evidence" value="ECO:0007669"/>
    <property type="project" value="TreeGrafter"/>
</dbReference>
<dbReference type="PROSITE" id="PS01074">
    <property type="entry name" value="TERPENE_SYNTHASES"/>
    <property type="match status" value="1"/>
</dbReference>
<sequence length="719" mass="81636">MSATDTTRTDIHGWRLLVSEDSHGQHKWVYLPADDPRRASWPQSTVDKYWLGLETGAKELPHAKDPEEAARNGFEFYKQIQSPDGHWSGAYGGPLFLIPGLVIGLYVANTSLRPEQKTEIVRYLLNKRRPEGGWGLHTAAPPTTFGTVMNYVSLRLLGVGPDVPVMQEIRTWIHDHGGAVCVPSWAKAWLSILGAYEWEGVSPIPPELWLLPEWVPFHPWRWWIHTRNVYIPLGYLYGTKFRGPLTPLVEAIRREIYIEPYGVIDFSSHRNNIHPIDVYSPHHPILDGLNTLLAGYEHCPFPPLRRRGIDAAYKLVCYEDENTGYQTIGPVSKMLNLVCRYAAEGASSQAFTRHLARIDDFLWMSEEGMMMTGTNGSQLWDIAFIAQAAVETGLAADEQRNESVCVRALEWLDKAQMREDPVWYKEAYRHRTKGAWPFSTPEQGYTVSDCAGEGLKAVLALQSLDYMPKLVDEQRLRDCVDLLLTMQNPDGGFASYELVRGNKRLEWLNTAEVFGDIMIEYTYPECTTSAISALLQYSSHSPDYRRTDIDRTVKAAVQYVHDKQKPDGSWHGSWGICFTYAAMFALESLSLARETYGNSASVRKACEFLVNHQMEDGGWGETYMSCVTNVYSQHTKSQVVQTSWALLGLMYARYPDKQVIRRGCDLIMSRQQANGSWLQEDVEGIFNKNCGIDYPNFKFSFTIWALGKAAHYLRGVDSH</sequence>
<evidence type="ECO:0000256" key="1">
    <source>
        <dbReference type="ARBA" id="ARBA00009755"/>
    </source>
</evidence>
<gene>
    <name evidence="10" type="ORF">NliqN6_6808</name>
</gene>
<dbReference type="AlphaFoldDB" id="A0A8H3TZ92"/>
<name>A0A8H3TZ92_9TREE</name>
<dbReference type="NCBIfam" id="TIGR01787">
    <property type="entry name" value="squalene_cyclas"/>
    <property type="match status" value="1"/>
</dbReference>
<evidence type="ECO:0000256" key="4">
    <source>
        <dbReference type="ARBA" id="ARBA00022955"/>
    </source>
</evidence>
<keyword evidence="2" id="KW-0444">Lipid biosynthesis</keyword>
<reference evidence="10" key="1">
    <citation type="submission" date="2020-07" db="EMBL/GenBank/DDBJ databases">
        <title>Draft Genome Sequence of a Deep-Sea Yeast, Naganishia (Cryptococcus) liquefaciens strain N6.</title>
        <authorList>
            <person name="Han Y.W."/>
            <person name="Kajitani R."/>
            <person name="Morimoto H."/>
            <person name="Parhat M."/>
            <person name="Tsubouchi H."/>
            <person name="Bakenova O."/>
            <person name="Ogata M."/>
            <person name="Argunhan B."/>
            <person name="Aoki R."/>
            <person name="Kajiwara S."/>
            <person name="Itoh T."/>
            <person name="Iwasaki H."/>
        </authorList>
    </citation>
    <scope>NUCLEOTIDE SEQUENCE</scope>
    <source>
        <strain evidence="10">N6</strain>
    </source>
</reference>
<evidence type="ECO:0000256" key="6">
    <source>
        <dbReference type="ARBA" id="ARBA00023235"/>
    </source>
</evidence>
<dbReference type="Gene3D" id="1.50.10.20">
    <property type="match status" value="2"/>
</dbReference>
<dbReference type="PANTHER" id="PTHR11764">
    <property type="entry name" value="TERPENE CYCLASE/MUTASE FAMILY MEMBER"/>
    <property type="match status" value="1"/>
</dbReference>
<dbReference type="OrthoDB" id="21502at2759"/>
<dbReference type="InterPro" id="IPR018333">
    <property type="entry name" value="Squalene_cyclase"/>
</dbReference>
<feature type="domain" description="Squalene cyclase C-terminal" evidence="8">
    <location>
        <begin position="377"/>
        <end position="709"/>
    </location>
</feature>
<evidence type="ECO:0000259" key="9">
    <source>
        <dbReference type="Pfam" id="PF13249"/>
    </source>
</evidence>
<dbReference type="GO" id="GO:0000250">
    <property type="term" value="F:lanosterol synthase activity"/>
    <property type="evidence" value="ECO:0007669"/>
    <property type="project" value="TreeGrafter"/>
</dbReference>
<evidence type="ECO:0000256" key="5">
    <source>
        <dbReference type="ARBA" id="ARBA00023098"/>
    </source>
</evidence>
<dbReference type="Gene3D" id="6.20.120.20">
    <property type="match status" value="1"/>
</dbReference>
<evidence type="ECO:0000313" key="10">
    <source>
        <dbReference type="EMBL" id="GHJ90406.1"/>
    </source>
</evidence>